<comment type="caution">
    <text evidence="1">The sequence shown here is derived from an EMBL/GenBank/DDBJ whole genome shotgun (WGS) entry which is preliminary data.</text>
</comment>
<gene>
    <name evidence="1" type="ORF">GBZ86_06620</name>
</gene>
<dbReference type="RefSeq" id="WP_152888944.1">
    <property type="nucleotide sequence ID" value="NZ_WHJC01000067.1"/>
</dbReference>
<reference evidence="1 2" key="1">
    <citation type="submission" date="2019-10" db="EMBL/GenBank/DDBJ databases">
        <title>The Genome Sequence of Clostridium tarantellae Isolated from Fish Brain.</title>
        <authorList>
            <person name="Bano L."/>
            <person name="Kiel M."/>
            <person name="Sales G."/>
            <person name="Doxey A.C."/>
            <person name="Mansfield M.J."/>
            <person name="Schiavone M."/>
            <person name="Rossetto O."/>
            <person name="Pirazzini M."/>
            <person name="Dobrindt U."/>
            <person name="Montecucco C."/>
        </authorList>
    </citation>
    <scope>NUCLEOTIDE SEQUENCE [LARGE SCALE GENOMIC DNA]</scope>
    <source>
        <strain evidence="1 2">DSM 3997</strain>
    </source>
</reference>
<name>A0A6I1MRC4_9CLOT</name>
<dbReference type="AlphaFoldDB" id="A0A6I1MRC4"/>
<dbReference type="Proteomes" id="UP000430345">
    <property type="component" value="Unassembled WGS sequence"/>
</dbReference>
<evidence type="ECO:0000313" key="1">
    <source>
        <dbReference type="EMBL" id="MPQ43431.1"/>
    </source>
</evidence>
<dbReference type="InterPro" id="IPR007438">
    <property type="entry name" value="DUF488"/>
</dbReference>
<dbReference type="PANTHER" id="PTHR39337">
    <property type="entry name" value="BLR5642 PROTEIN"/>
    <property type="match status" value="1"/>
</dbReference>
<organism evidence="1 2">
    <name type="scientific">Clostridium tarantellae</name>
    <dbReference type="NCBI Taxonomy" id="39493"/>
    <lineage>
        <taxon>Bacteria</taxon>
        <taxon>Bacillati</taxon>
        <taxon>Bacillota</taxon>
        <taxon>Clostridia</taxon>
        <taxon>Eubacteriales</taxon>
        <taxon>Clostridiaceae</taxon>
        <taxon>Clostridium</taxon>
    </lineage>
</organism>
<sequence length="204" mass="24056">MEIFTIGTSNYDVERLMHMLRMHNINCVVDIRATPYSKYNKQFDKENIKYTLTKNKFIYIYMGKELAAKRETRESYNSKGYCDFEKVINEESFKSGIERLKIGCEKGYRIALLGAMQEPIRCQRGILVGRALRDLGFNMKHIVHDYSLKDQNFIEECLLEKYFNNRMQLTLDSLLGNEKSVEDLIKEGYRLANKEIGYRVENLK</sequence>
<protein>
    <submittedName>
        <fullName evidence="1">DUF488 family protein</fullName>
    </submittedName>
</protein>
<evidence type="ECO:0000313" key="2">
    <source>
        <dbReference type="Proteomes" id="UP000430345"/>
    </source>
</evidence>
<accession>A0A6I1MRC4</accession>
<keyword evidence="2" id="KW-1185">Reference proteome</keyword>
<dbReference type="Pfam" id="PF04343">
    <property type="entry name" value="DUF488"/>
    <property type="match status" value="1"/>
</dbReference>
<dbReference type="OrthoDB" id="9789109at2"/>
<proteinExistence type="predicted"/>
<dbReference type="PANTHER" id="PTHR39337:SF1">
    <property type="entry name" value="BLR5642 PROTEIN"/>
    <property type="match status" value="1"/>
</dbReference>
<dbReference type="EMBL" id="WHJC01000067">
    <property type="protein sequence ID" value="MPQ43431.1"/>
    <property type="molecule type" value="Genomic_DNA"/>
</dbReference>